<dbReference type="PANTHER" id="PTHR11735:SF6">
    <property type="entry name" value="TRNA N6-ADENOSINE THREONYLCARBAMOYLTRANSFERASE, MITOCHONDRIAL"/>
    <property type="match status" value="1"/>
</dbReference>
<dbReference type="HAMAP" id="MF_01445">
    <property type="entry name" value="TsaD"/>
    <property type="match status" value="1"/>
</dbReference>
<dbReference type="InterPro" id="IPR022450">
    <property type="entry name" value="TsaD"/>
</dbReference>
<dbReference type="Pfam" id="PF00814">
    <property type="entry name" value="TsaD"/>
    <property type="match status" value="1"/>
</dbReference>
<dbReference type="InterPro" id="IPR017861">
    <property type="entry name" value="KAE1/TsaD"/>
</dbReference>
<dbReference type="PANTHER" id="PTHR11735">
    <property type="entry name" value="TRNA N6-ADENOSINE THREONYLCARBAMOYLTRANSFERASE"/>
    <property type="match status" value="1"/>
</dbReference>
<evidence type="ECO:0000256" key="4">
    <source>
        <dbReference type="ARBA" id="ARBA00023004"/>
    </source>
</evidence>
<dbReference type="InterPro" id="IPR000905">
    <property type="entry name" value="Gcp-like_dom"/>
</dbReference>
<dbReference type="GO" id="GO:0005506">
    <property type="term" value="F:iron ion binding"/>
    <property type="evidence" value="ECO:0007669"/>
    <property type="project" value="UniProtKB-UniRule"/>
</dbReference>
<evidence type="ECO:0000256" key="5">
    <source>
        <dbReference type="ARBA" id="ARBA00023315"/>
    </source>
</evidence>
<feature type="binding site" evidence="7">
    <location>
        <position position="113"/>
    </location>
    <ligand>
        <name>Fe cation</name>
        <dbReference type="ChEBI" id="CHEBI:24875"/>
    </ligand>
</feature>
<dbReference type="NCBIfam" id="TIGR00329">
    <property type="entry name" value="gcp_kae1"/>
    <property type="match status" value="1"/>
</dbReference>
<dbReference type="Gene3D" id="3.30.420.40">
    <property type="match status" value="2"/>
</dbReference>
<feature type="binding site" evidence="7">
    <location>
        <position position="193"/>
    </location>
    <ligand>
        <name>substrate</name>
    </ligand>
</feature>
<feature type="binding site" evidence="7">
    <location>
        <position position="176"/>
    </location>
    <ligand>
        <name>substrate</name>
    </ligand>
</feature>
<comment type="cofactor">
    <cofactor evidence="7">
        <name>Fe(2+)</name>
        <dbReference type="ChEBI" id="CHEBI:29033"/>
    </cofactor>
    <text evidence="7">Binds 1 Fe(2+) ion per subunit.</text>
</comment>
<dbReference type="GO" id="GO:0005737">
    <property type="term" value="C:cytoplasm"/>
    <property type="evidence" value="ECO:0007669"/>
    <property type="project" value="UniProtKB-SubCell"/>
</dbReference>
<keyword evidence="5 7" id="KW-0012">Acyltransferase</keyword>
<proteinExistence type="inferred from homology"/>
<keyword evidence="1 7" id="KW-0808">Transferase</keyword>
<feature type="binding site" evidence="7">
    <location>
        <begin position="143"/>
        <end position="147"/>
    </location>
    <ligand>
        <name>substrate</name>
    </ligand>
</feature>
<protein>
    <recommendedName>
        <fullName evidence="7">tRNA N6-adenosine threonylcarbamoyltransferase</fullName>
        <ecNumber evidence="7">2.3.1.234</ecNumber>
    </recommendedName>
    <alternativeName>
        <fullName evidence="7">N6-L-threonylcarbamoyladenine synthase</fullName>
        <shortName evidence="7">t(6)A synthase</shortName>
    </alternativeName>
    <alternativeName>
        <fullName evidence="7">t(6)A37 threonylcarbamoyladenosine biosynthesis protein TsaD</fullName>
    </alternativeName>
    <alternativeName>
        <fullName evidence="7">tRNA threonylcarbamoyladenosine biosynthesis protein TsaD</fullName>
    </alternativeName>
</protein>
<feature type="binding site" evidence="7">
    <location>
        <position position="117"/>
    </location>
    <ligand>
        <name>Fe cation</name>
        <dbReference type="ChEBI" id="CHEBI:24875"/>
    </ligand>
</feature>
<reference evidence="9" key="1">
    <citation type="submission" date="2021-11" db="EMBL/GenBank/DDBJ databases">
        <title>Description of Mycoplasma bradburyaesp. nov.from sea birds: a tribute to a great mycoplasmologist.</title>
        <authorList>
            <person name="Ramirez A.S."/>
            <person name="Poveda C."/>
            <person name="Suarez-Perez A."/>
            <person name="Rosales R.S."/>
            <person name="Dijkman R."/>
            <person name="Feberwee A."/>
            <person name="Spergser J."/>
            <person name="Szostak M.P."/>
            <person name="Ressel L."/>
            <person name="Calabuig P."/>
            <person name="Catania S."/>
            <person name="Gobbo F."/>
            <person name="Timofte D."/>
            <person name="Poveda J.B."/>
        </authorList>
    </citation>
    <scope>NUCLEOTIDE SEQUENCE</scope>
    <source>
        <strain evidence="9">T264</strain>
    </source>
</reference>
<accession>A0AAW6HSD7</accession>
<dbReference type="PRINTS" id="PR00789">
    <property type="entry name" value="OSIALOPTASE"/>
</dbReference>
<keyword evidence="7" id="KW-0963">Cytoplasm</keyword>
<keyword evidence="2 7" id="KW-0819">tRNA processing</keyword>
<feature type="binding site" evidence="7">
    <location>
        <position position="189"/>
    </location>
    <ligand>
        <name>substrate</name>
    </ligand>
</feature>
<dbReference type="Proteomes" id="UP001216384">
    <property type="component" value="Unassembled WGS sequence"/>
</dbReference>
<feature type="binding site" evidence="7">
    <location>
        <position position="305"/>
    </location>
    <ligand>
        <name>Fe cation</name>
        <dbReference type="ChEBI" id="CHEBI:24875"/>
    </ligand>
</feature>
<gene>
    <name evidence="7 9" type="primary">tsaD</name>
    <name evidence="9" type="ORF">LNO71_02570</name>
</gene>
<dbReference type="SUPFAM" id="SSF53067">
    <property type="entry name" value="Actin-like ATPase domain"/>
    <property type="match status" value="2"/>
</dbReference>
<evidence type="ECO:0000313" key="9">
    <source>
        <dbReference type="EMBL" id="MDC4183524.1"/>
    </source>
</evidence>
<evidence type="ECO:0000259" key="8">
    <source>
        <dbReference type="Pfam" id="PF00814"/>
    </source>
</evidence>
<evidence type="ECO:0000256" key="3">
    <source>
        <dbReference type="ARBA" id="ARBA00022723"/>
    </source>
</evidence>
<dbReference type="EMBL" id="JAJHZP010000014">
    <property type="protein sequence ID" value="MDC4183524.1"/>
    <property type="molecule type" value="Genomic_DNA"/>
</dbReference>
<evidence type="ECO:0000256" key="2">
    <source>
        <dbReference type="ARBA" id="ARBA00022694"/>
    </source>
</evidence>
<dbReference type="GO" id="GO:0061711">
    <property type="term" value="F:tRNA N(6)-L-threonylcarbamoyladenine synthase activity"/>
    <property type="evidence" value="ECO:0007669"/>
    <property type="project" value="UniProtKB-EC"/>
</dbReference>
<comment type="subcellular location">
    <subcellularLocation>
        <location evidence="7">Cytoplasm</location>
    </subcellularLocation>
</comment>
<dbReference type="EC" id="2.3.1.234" evidence="7"/>
<dbReference type="InterPro" id="IPR043129">
    <property type="entry name" value="ATPase_NBD"/>
</dbReference>
<dbReference type="GO" id="GO:0002949">
    <property type="term" value="P:tRNA threonylcarbamoyladenosine modification"/>
    <property type="evidence" value="ECO:0007669"/>
    <property type="project" value="UniProtKB-UniRule"/>
</dbReference>
<comment type="similarity">
    <text evidence="7">Belongs to the KAE1 / TsaD family.</text>
</comment>
<comment type="function">
    <text evidence="7">Required for the formation of a threonylcarbamoyl group on adenosine at position 37 (t(6)A37) in tRNAs that read codons beginning with adenine. Is involved in the transfer of the threonylcarbamoyl moiety of threonylcarbamoyl-AMP (TC-AMP) to the N6 group of A37, together with TsaE and TsaB. TsaD likely plays a direct catalytic role in this reaction.</text>
</comment>
<comment type="caution">
    <text evidence="9">The sequence shown here is derived from an EMBL/GenBank/DDBJ whole genome shotgun (WGS) entry which is preliminary data.</text>
</comment>
<evidence type="ECO:0000256" key="6">
    <source>
        <dbReference type="ARBA" id="ARBA00048117"/>
    </source>
</evidence>
<evidence type="ECO:0000256" key="7">
    <source>
        <dbReference type="HAMAP-Rule" id="MF_01445"/>
    </source>
</evidence>
<sequence>MQYKIILGIESSCDDLSISISIDRKIVVTKTKSSSSVHANYGGVVPEIAARYHEEVLHQTLKEALLEANISINKIDLITYTQQPGLLGCLHVAKVFADTLGFLLNIEVKGINHLYGHIFSPTINDGDSQYSIDDLTYPALGLVVSGGHTSIYQVESPTKITLLDETKDDAIGEVYDKVGRALDLKYPAGPKIDQMFDQSKTNTIQFLKTNKLSSFSYSGFKSAVLRYIQQNKDQPEFDITKVVSSFQGFIIDDFINRVKHQINKSPIRFQTILLGGGVSANSYLREQLSLLKIKTLIPKKIYTGDNAAMIVNYTHHLLDQQ</sequence>
<keyword evidence="4 7" id="KW-0408">Iron</keyword>
<name>A0AAW6HSD7_9MOLU</name>
<dbReference type="NCBIfam" id="TIGR03723">
    <property type="entry name" value="T6A_TsaD_YgjD"/>
    <property type="match status" value="1"/>
</dbReference>
<organism evidence="9 10">
    <name type="scientific">Mycoplasma bradburyae</name>
    <dbReference type="NCBI Taxonomy" id="2963128"/>
    <lineage>
        <taxon>Bacteria</taxon>
        <taxon>Bacillati</taxon>
        <taxon>Mycoplasmatota</taxon>
        <taxon>Mollicutes</taxon>
        <taxon>Mycoplasmataceae</taxon>
        <taxon>Mycoplasma</taxon>
    </lineage>
</organism>
<evidence type="ECO:0000313" key="10">
    <source>
        <dbReference type="Proteomes" id="UP001216384"/>
    </source>
</evidence>
<keyword evidence="3 7" id="KW-0479">Metal-binding</keyword>
<dbReference type="AlphaFoldDB" id="A0AAW6HSD7"/>
<dbReference type="RefSeq" id="WP_255045647.1">
    <property type="nucleotide sequence ID" value="NZ_CP101415.1"/>
</dbReference>
<feature type="domain" description="Gcp-like" evidence="8">
    <location>
        <begin position="26"/>
        <end position="310"/>
    </location>
</feature>
<feature type="binding site" evidence="7">
    <location>
        <position position="281"/>
    </location>
    <ligand>
        <name>substrate</name>
    </ligand>
</feature>
<evidence type="ECO:0000256" key="1">
    <source>
        <dbReference type="ARBA" id="ARBA00022679"/>
    </source>
</evidence>
<comment type="catalytic activity">
    <reaction evidence="6 7">
        <text>L-threonylcarbamoyladenylate + adenosine(37) in tRNA = N(6)-L-threonylcarbamoyladenosine(37) in tRNA + AMP + H(+)</text>
        <dbReference type="Rhea" id="RHEA:37059"/>
        <dbReference type="Rhea" id="RHEA-COMP:10162"/>
        <dbReference type="Rhea" id="RHEA-COMP:10163"/>
        <dbReference type="ChEBI" id="CHEBI:15378"/>
        <dbReference type="ChEBI" id="CHEBI:73682"/>
        <dbReference type="ChEBI" id="CHEBI:74411"/>
        <dbReference type="ChEBI" id="CHEBI:74418"/>
        <dbReference type="ChEBI" id="CHEBI:456215"/>
        <dbReference type="EC" id="2.3.1.234"/>
    </reaction>
</comment>